<protein>
    <submittedName>
        <fullName evidence="1">Uncharacterized protein</fullName>
    </submittedName>
</protein>
<dbReference type="EMBL" id="ML977010">
    <property type="protein sequence ID" value="KAF1952519.1"/>
    <property type="molecule type" value="Genomic_DNA"/>
</dbReference>
<keyword evidence="2" id="KW-1185">Reference proteome</keyword>
<gene>
    <name evidence="1" type="ORF">CC80DRAFT_377541</name>
</gene>
<dbReference type="AlphaFoldDB" id="A0A6A5TLC7"/>
<evidence type="ECO:0000313" key="2">
    <source>
        <dbReference type="Proteomes" id="UP000800035"/>
    </source>
</evidence>
<dbReference type="OrthoDB" id="4502478at2759"/>
<dbReference type="Proteomes" id="UP000800035">
    <property type="component" value="Unassembled WGS sequence"/>
</dbReference>
<accession>A0A6A5TLC7</accession>
<name>A0A6A5TLC7_9PLEO</name>
<reference evidence="1" key="1">
    <citation type="journal article" date="2020" name="Stud. Mycol.">
        <title>101 Dothideomycetes genomes: a test case for predicting lifestyles and emergence of pathogens.</title>
        <authorList>
            <person name="Haridas S."/>
            <person name="Albert R."/>
            <person name="Binder M."/>
            <person name="Bloem J."/>
            <person name="Labutti K."/>
            <person name="Salamov A."/>
            <person name="Andreopoulos B."/>
            <person name="Baker S."/>
            <person name="Barry K."/>
            <person name="Bills G."/>
            <person name="Bluhm B."/>
            <person name="Cannon C."/>
            <person name="Castanera R."/>
            <person name="Culley D."/>
            <person name="Daum C."/>
            <person name="Ezra D."/>
            <person name="Gonzalez J."/>
            <person name="Henrissat B."/>
            <person name="Kuo A."/>
            <person name="Liang C."/>
            <person name="Lipzen A."/>
            <person name="Lutzoni F."/>
            <person name="Magnuson J."/>
            <person name="Mondo S."/>
            <person name="Nolan M."/>
            <person name="Ohm R."/>
            <person name="Pangilinan J."/>
            <person name="Park H.-J."/>
            <person name="Ramirez L."/>
            <person name="Alfaro M."/>
            <person name="Sun H."/>
            <person name="Tritt A."/>
            <person name="Yoshinaga Y."/>
            <person name="Zwiers L.-H."/>
            <person name="Turgeon B."/>
            <person name="Goodwin S."/>
            <person name="Spatafora J."/>
            <person name="Crous P."/>
            <person name="Grigoriev I."/>
        </authorList>
    </citation>
    <scope>NUCLEOTIDE SEQUENCE</scope>
    <source>
        <strain evidence="1">CBS 675.92</strain>
    </source>
</reference>
<sequence>NQRPQTPYKWDELQETARHAEILNIVATAGRYTRPYYAMGRYVRGSEQENWVAQWFLWHCFRYRDNR</sequence>
<evidence type="ECO:0000313" key="1">
    <source>
        <dbReference type="EMBL" id="KAF1952519.1"/>
    </source>
</evidence>
<proteinExistence type="predicted"/>
<feature type="non-terminal residue" evidence="1">
    <location>
        <position position="1"/>
    </location>
</feature>
<feature type="non-terminal residue" evidence="1">
    <location>
        <position position="67"/>
    </location>
</feature>
<organism evidence="1 2">
    <name type="scientific">Byssothecium circinans</name>
    <dbReference type="NCBI Taxonomy" id="147558"/>
    <lineage>
        <taxon>Eukaryota</taxon>
        <taxon>Fungi</taxon>
        <taxon>Dikarya</taxon>
        <taxon>Ascomycota</taxon>
        <taxon>Pezizomycotina</taxon>
        <taxon>Dothideomycetes</taxon>
        <taxon>Pleosporomycetidae</taxon>
        <taxon>Pleosporales</taxon>
        <taxon>Massarineae</taxon>
        <taxon>Massarinaceae</taxon>
        <taxon>Byssothecium</taxon>
    </lineage>
</organism>